<proteinExistence type="predicted"/>
<organism evidence="1">
    <name type="scientific">Ditylum brightwellii</name>
    <dbReference type="NCBI Taxonomy" id="49249"/>
    <lineage>
        <taxon>Eukaryota</taxon>
        <taxon>Sar</taxon>
        <taxon>Stramenopiles</taxon>
        <taxon>Ochrophyta</taxon>
        <taxon>Bacillariophyta</taxon>
        <taxon>Mediophyceae</taxon>
        <taxon>Lithodesmiophycidae</taxon>
        <taxon>Lithodesmiales</taxon>
        <taxon>Lithodesmiaceae</taxon>
        <taxon>Ditylum</taxon>
    </lineage>
</organism>
<dbReference type="AlphaFoldDB" id="A0A7S1YRG2"/>
<evidence type="ECO:0000313" key="1">
    <source>
        <dbReference type="EMBL" id="CAD9316896.1"/>
    </source>
</evidence>
<name>A0A7S1YRG2_9STRA</name>
<sequence length="881" mass="97085">MTQIIDTIYDTIIDSYHCHSFESEDVAHITLGLIAVRLAQNVVMDKVDSVVDILVGALHNGDGKQCFGSMLGLGMISQSLCLLQAQNIASSSNSVSTVRMQRIISTLLEEFHACLDQKVPAILNLIACVKGGKPTPDMLKLCTGMDESYLYVHDSKRKKFKSLCVALSLALPSLSQVNIDLLLGTYQILDKCPWGSGKGYALPSVLRSCSVSGALKQREIDEALLKSSQALERSGEGEFDDDDDALFAMMEISKFLSFPKSKRDDTVLEKVCLTLRRGSNEGHASFDSRASANIVVCALLGSIPALGNGPSLLDSSQLHPETRKDRVLAVKELLIELATNIKDVKCCDAATIGMGILCSMKNPVYHNTTVLIGSPGSTINLMGNTGGGMPGRKVDMNSMPQAKEGTLIGEILSNLKSCLDRRVETNVFYIPRFFQCLHGTPLPGPFAKIVEALLAERFEGGNTLKMPCMKLLSSQIKDRQRSGLDDRDFINLMLYITKLSVPAFHSLLGRGSEAAEMFMSLMEYALPKFPSGTVEQATMHLWEICHKDLIEFKSVRCSIALITSFGRILEKARNGVSKKGRSIDMIAPVIISTLQKIVVDTLFPTLCNTVKVPGMQTSLEGIQISVKDASSVWSAYNDCLCEVPLLVLRDKKFFLFDDCIDFKGICTNIAKVYLVSCFEAKRHSKAKSLMERSKAQAWISRQQLLIAAGEETVSTQLHSMRLSLFDIAHATSQDSSDIKRNVILHAFEVILVGGLSSISLEQLAVQVGFWWEYRSDDVRGTDDHNAWSHLSSIFARASCKSYEFSCLPPDGILEIVSMFLKDLPWKLCHLCRNLGISENIVNTCSRIITEYSDKAVSHHLLVNEYFSCLNTFVSCRMDSAS</sequence>
<dbReference type="EMBL" id="HBGN01005080">
    <property type="protein sequence ID" value="CAD9316896.1"/>
    <property type="molecule type" value="Transcribed_RNA"/>
</dbReference>
<accession>A0A7S1YRG2</accession>
<protein>
    <submittedName>
        <fullName evidence="1">Uncharacterized protein</fullName>
    </submittedName>
</protein>
<reference evidence="1" key="1">
    <citation type="submission" date="2021-01" db="EMBL/GenBank/DDBJ databases">
        <authorList>
            <person name="Corre E."/>
            <person name="Pelletier E."/>
            <person name="Niang G."/>
            <person name="Scheremetjew M."/>
            <person name="Finn R."/>
            <person name="Kale V."/>
            <person name="Holt S."/>
            <person name="Cochrane G."/>
            <person name="Meng A."/>
            <person name="Brown T."/>
            <person name="Cohen L."/>
        </authorList>
    </citation>
    <scope>NUCLEOTIDE SEQUENCE</scope>
    <source>
        <strain evidence="1">Pop2</strain>
    </source>
</reference>
<gene>
    <name evidence="1" type="ORF">DBRI1063_LOCUS3303</name>
</gene>